<evidence type="ECO:0000313" key="4">
    <source>
        <dbReference type="Proteomes" id="UP001601422"/>
    </source>
</evidence>
<feature type="compositionally biased region" description="Gly residues" evidence="1">
    <location>
        <begin position="24"/>
        <end position="38"/>
    </location>
</feature>
<dbReference type="SUPFAM" id="SSF158682">
    <property type="entry name" value="TerB-like"/>
    <property type="match status" value="1"/>
</dbReference>
<protein>
    <submittedName>
        <fullName evidence="3">Tellurite resistance TerB family protein</fullName>
    </submittedName>
</protein>
<dbReference type="Pfam" id="PF05099">
    <property type="entry name" value="TerB"/>
    <property type="match status" value="1"/>
</dbReference>
<keyword evidence="4" id="KW-1185">Reference proteome</keyword>
<name>A0ABW6MVK3_9ACTN</name>
<organism evidence="3 4">
    <name type="scientific">Streptomyces tibetensis</name>
    <dbReference type="NCBI Taxonomy" id="2382123"/>
    <lineage>
        <taxon>Bacteria</taxon>
        <taxon>Bacillati</taxon>
        <taxon>Actinomycetota</taxon>
        <taxon>Actinomycetes</taxon>
        <taxon>Kitasatosporales</taxon>
        <taxon>Streptomycetaceae</taxon>
        <taxon>Streptomyces</taxon>
    </lineage>
</organism>
<evidence type="ECO:0000313" key="3">
    <source>
        <dbReference type="EMBL" id="MFF0004804.1"/>
    </source>
</evidence>
<gene>
    <name evidence="3" type="ORF">ACFYQT_15410</name>
</gene>
<comment type="caution">
    <text evidence="3">The sequence shown here is derived from an EMBL/GenBank/DDBJ whole genome shotgun (WGS) entry which is preliminary data.</text>
</comment>
<dbReference type="Gene3D" id="1.10.3680.10">
    <property type="entry name" value="TerB-like"/>
    <property type="match status" value="1"/>
</dbReference>
<evidence type="ECO:0000256" key="1">
    <source>
        <dbReference type="SAM" id="MobiDB-lite"/>
    </source>
</evidence>
<dbReference type="CDD" id="cd07176">
    <property type="entry name" value="terB"/>
    <property type="match status" value="1"/>
</dbReference>
<dbReference type="RefSeq" id="WP_361938289.1">
    <property type="nucleotide sequence ID" value="NZ_JBEXVS010000009.1"/>
</dbReference>
<proteinExistence type="predicted"/>
<feature type="domain" description="Co-chaperone DjlA N-terminal" evidence="2">
    <location>
        <begin position="64"/>
        <end position="182"/>
    </location>
</feature>
<feature type="compositionally biased region" description="Low complexity" evidence="1">
    <location>
        <begin position="13"/>
        <end position="23"/>
    </location>
</feature>
<feature type="region of interest" description="Disordered" evidence="1">
    <location>
        <begin position="13"/>
        <end position="38"/>
    </location>
</feature>
<evidence type="ECO:0000259" key="2">
    <source>
        <dbReference type="Pfam" id="PF05099"/>
    </source>
</evidence>
<sequence length="183" mass="19361">MAVWDRLKDQAKALQQGQGARGATTGGHSGGTRSGGGGKAQLVGLLKTQLGSLKNELKSGAYRDASMAMCALVAAADGHVDPAERQQVESMILSNDVLQNFPPEQLRQRFNKHVDQLTANFQLGKAEVMQEIAKAAKKPTEARAVIQTGIVIAGSDGDFSQAEQMVLREACATLGVSPAEFQL</sequence>
<accession>A0ABW6MVK3</accession>
<dbReference type="InterPro" id="IPR029024">
    <property type="entry name" value="TerB-like"/>
</dbReference>
<dbReference type="EMBL" id="JBIAJP010000003">
    <property type="protein sequence ID" value="MFF0004804.1"/>
    <property type="molecule type" value="Genomic_DNA"/>
</dbReference>
<dbReference type="Proteomes" id="UP001601422">
    <property type="component" value="Unassembled WGS sequence"/>
</dbReference>
<dbReference type="InterPro" id="IPR007791">
    <property type="entry name" value="DjlA_N"/>
</dbReference>
<reference evidence="3 4" key="1">
    <citation type="submission" date="2024-10" db="EMBL/GenBank/DDBJ databases">
        <title>The Natural Products Discovery Center: Release of the First 8490 Sequenced Strains for Exploring Actinobacteria Biosynthetic Diversity.</title>
        <authorList>
            <person name="Kalkreuter E."/>
            <person name="Kautsar S.A."/>
            <person name="Yang D."/>
            <person name="Bader C.D."/>
            <person name="Teijaro C.N."/>
            <person name="Fluegel L."/>
            <person name="Davis C.M."/>
            <person name="Simpson J.R."/>
            <person name="Lauterbach L."/>
            <person name="Steele A.D."/>
            <person name="Gui C."/>
            <person name="Meng S."/>
            <person name="Li G."/>
            <person name="Viehrig K."/>
            <person name="Ye F."/>
            <person name="Su P."/>
            <person name="Kiefer A.F."/>
            <person name="Nichols A."/>
            <person name="Cepeda A.J."/>
            <person name="Yan W."/>
            <person name="Fan B."/>
            <person name="Jiang Y."/>
            <person name="Adhikari A."/>
            <person name="Zheng C.-J."/>
            <person name="Schuster L."/>
            <person name="Cowan T.M."/>
            <person name="Smanski M.J."/>
            <person name="Chevrette M.G."/>
            <person name="De Carvalho L.P.S."/>
            <person name="Shen B."/>
        </authorList>
    </citation>
    <scope>NUCLEOTIDE SEQUENCE [LARGE SCALE GENOMIC DNA]</scope>
    <source>
        <strain evidence="3 4">NPDC005497</strain>
    </source>
</reference>